<dbReference type="CDD" id="cd06257">
    <property type="entry name" value="DnaJ"/>
    <property type="match status" value="1"/>
</dbReference>
<dbReference type="InterPro" id="IPR050817">
    <property type="entry name" value="DjlA_DnaK_co-chaperone"/>
</dbReference>
<evidence type="ECO:0000259" key="1">
    <source>
        <dbReference type="PROSITE" id="PS50076"/>
    </source>
</evidence>
<dbReference type="Pfam" id="PF00226">
    <property type="entry name" value="DnaJ"/>
    <property type="match status" value="1"/>
</dbReference>
<gene>
    <name evidence="2" type="primary">SCJ1_2</name>
    <name evidence="2" type="ORF">MHBO_005278</name>
</gene>
<dbReference type="InterPro" id="IPR001623">
    <property type="entry name" value="DnaJ_domain"/>
</dbReference>
<organism evidence="2 3">
    <name type="scientific">Bonamia ostreae</name>
    <dbReference type="NCBI Taxonomy" id="126728"/>
    <lineage>
        <taxon>Eukaryota</taxon>
        <taxon>Sar</taxon>
        <taxon>Rhizaria</taxon>
        <taxon>Endomyxa</taxon>
        <taxon>Ascetosporea</taxon>
        <taxon>Haplosporida</taxon>
        <taxon>Bonamia</taxon>
    </lineage>
</organism>
<sequence>MVESINSYYDVLKVSRSATKSEIKDGYKKLMLLYHPDKSPNCENAKILKIIEAFSILNDDQKRKEYNASLKMAENKNLKNLRFSQNLENSERMKFEQICRFFIFRILKRKFLDVVTK</sequence>
<dbReference type="SUPFAM" id="SSF46565">
    <property type="entry name" value="Chaperone J-domain"/>
    <property type="match status" value="1"/>
</dbReference>
<reference evidence="2 3" key="1">
    <citation type="journal article" date="2024" name="BMC Biol.">
        <title>Comparative genomics of Ascetosporea gives new insight into the evolutionary basis for animal parasitism in Rhizaria.</title>
        <authorList>
            <person name="Hiltunen Thoren M."/>
            <person name="Onut-Brannstrom I."/>
            <person name="Alfjorden A."/>
            <person name="Peckova H."/>
            <person name="Swords F."/>
            <person name="Hooper C."/>
            <person name="Holzer A.S."/>
            <person name="Bass D."/>
            <person name="Burki F."/>
        </authorList>
    </citation>
    <scope>NUCLEOTIDE SEQUENCE [LARGE SCALE GENOMIC DNA]</scope>
    <source>
        <strain evidence="2">20-A016</strain>
    </source>
</reference>
<dbReference type="SMART" id="SM00271">
    <property type="entry name" value="DnaJ"/>
    <property type="match status" value="1"/>
</dbReference>
<dbReference type="PRINTS" id="PR00625">
    <property type="entry name" value="JDOMAIN"/>
</dbReference>
<evidence type="ECO:0000313" key="2">
    <source>
        <dbReference type="EMBL" id="MES1918059.1"/>
    </source>
</evidence>
<feature type="domain" description="J" evidence="1">
    <location>
        <begin position="7"/>
        <end position="70"/>
    </location>
</feature>
<dbReference type="Gene3D" id="1.10.287.110">
    <property type="entry name" value="DnaJ domain"/>
    <property type="match status" value="1"/>
</dbReference>
<name>A0ABV2AF07_9EUKA</name>
<protein>
    <submittedName>
        <fullName evidence="2">DnaJ-related protein scj1</fullName>
    </submittedName>
</protein>
<dbReference type="PANTHER" id="PTHR24074">
    <property type="entry name" value="CO-CHAPERONE PROTEIN DJLA"/>
    <property type="match status" value="1"/>
</dbReference>
<keyword evidence="3" id="KW-1185">Reference proteome</keyword>
<dbReference type="Proteomes" id="UP001439008">
    <property type="component" value="Unassembled WGS sequence"/>
</dbReference>
<dbReference type="EMBL" id="JBDODL010000010">
    <property type="protein sequence ID" value="MES1918059.1"/>
    <property type="molecule type" value="Genomic_DNA"/>
</dbReference>
<dbReference type="InterPro" id="IPR036869">
    <property type="entry name" value="J_dom_sf"/>
</dbReference>
<dbReference type="PROSITE" id="PS50076">
    <property type="entry name" value="DNAJ_2"/>
    <property type="match status" value="1"/>
</dbReference>
<evidence type="ECO:0000313" key="3">
    <source>
        <dbReference type="Proteomes" id="UP001439008"/>
    </source>
</evidence>
<proteinExistence type="predicted"/>
<comment type="caution">
    <text evidence="2">The sequence shown here is derived from an EMBL/GenBank/DDBJ whole genome shotgun (WGS) entry which is preliminary data.</text>
</comment>
<accession>A0ABV2AF07</accession>